<dbReference type="Ensembl" id="ENSPRET00000009373.1">
    <property type="protein sequence ID" value="ENSPREP00000009262.1"/>
    <property type="gene ID" value="ENSPREG00000006210.1"/>
</dbReference>
<dbReference type="InterPro" id="IPR013087">
    <property type="entry name" value="Znf_C2H2_type"/>
</dbReference>
<dbReference type="GO" id="GO:0003677">
    <property type="term" value="F:DNA binding"/>
    <property type="evidence" value="ECO:0007669"/>
    <property type="project" value="UniProtKB-KW"/>
</dbReference>
<keyword evidence="3" id="KW-0479">Metal-binding</keyword>
<dbReference type="SMART" id="SM00355">
    <property type="entry name" value="ZnF_C2H2"/>
    <property type="match status" value="3"/>
</dbReference>
<dbReference type="GO" id="GO:0008270">
    <property type="term" value="F:zinc ion binding"/>
    <property type="evidence" value="ECO:0007669"/>
    <property type="project" value="UniProtKB-KW"/>
</dbReference>
<dbReference type="Bgee" id="ENSPREG00000006210">
    <property type="expression patterns" value="Expressed in caudal fin and 1 other cell type or tissue"/>
</dbReference>
<feature type="domain" description="C2H2-type" evidence="13">
    <location>
        <begin position="158"/>
        <end position="185"/>
    </location>
</feature>
<keyword evidence="7" id="KW-0805">Transcription regulation</keyword>
<evidence type="ECO:0000256" key="8">
    <source>
        <dbReference type="ARBA" id="ARBA00023125"/>
    </source>
</evidence>
<evidence type="ECO:0000256" key="2">
    <source>
        <dbReference type="ARBA" id="ARBA00006991"/>
    </source>
</evidence>
<keyword evidence="4" id="KW-0677">Repeat</keyword>
<evidence type="ECO:0000256" key="10">
    <source>
        <dbReference type="ARBA" id="ARBA00023242"/>
    </source>
</evidence>
<dbReference type="GO" id="GO:0010468">
    <property type="term" value="P:regulation of gene expression"/>
    <property type="evidence" value="ECO:0007669"/>
    <property type="project" value="TreeGrafter"/>
</dbReference>
<evidence type="ECO:0000313" key="15">
    <source>
        <dbReference type="Proteomes" id="UP000242638"/>
    </source>
</evidence>
<feature type="compositionally biased region" description="Acidic residues" evidence="12">
    <location>
        <begin position="74"/>
        <end position="96"/>
    </location>
</feature>
<dbReference type="PROSITE" id="PS00028">
    <property type="entry name" value="ZINC_FINGER_C2H2_1"/>
    <property type="match status" value="3"/>
</dbReference>
<proteinExistence type="inferred from homology"/>
<keyword evidence="9" id="KW-0804">Transcription</keyword>
<dbReference type="AlphaFoldDB" id="A0A3P9NI89"/>
<dbReference type="PANTHER" id="PTHR16515">
    <property type="entry name" value="PR DOMAIN ZINC FINGER PROTEIN"/>
    <property type="match status" value="1"/>
</dbReference>
<evidence type="ECO:0000256" key="4">
    <source>
        <dbReference type="ARBA" id="ARBA00022737"/>
    </source>
</evidence>
<accession>A0A3P9NI89</accession>
<protein>
    <submittedName>
        <fullName evidence="14">Gastrula zinc finger protein XlCGF57.1-like</fullName>
    </submittedName>
</protein>
<reference evidence="15" key="1">
    <citation type="submission" date="2013-11" db="EMBL/GenBank/DDBJ databases">
        <title>The genomic landscape of the Guanapo guppy.</title>
        <authorList>
            <person name="Kuenstner A."/>
            <person name="Dreyer C."/>
        </authorList>
    </citation>
    <scope>NUCLEOTIDE SEQUENCE</scope>
    <source>
        <strain evidence="15">Guanapo</strain>
    </source>
</reference>
<dbReference type="PROSITE" id="PS50157">
    <property type="entry name" value="ZINC_FINGER_C2H2_2"/>
    <property type="match status" value="3"/>
</dbReference>
<evidence type="ECO:0000256" key="1">
    <source>
        <dbReference type="ARBA" id="ARBA00004123"/>
    </source>
</evidence>
<name>A0A3P9NI89_POERE</name>
<dbReference type="FunFam" id="3.30.160.60:FF:002343">
    <property type="entry name" value="Zinc finger protein 33A"/>
    <property type="match status" value="1"/>
</dbReference>
<sequence length="248" mass="28359">MFDPFWENRCPNLSQGEPLSVKEEADASRSPVIAVLIKSEDDEDEPLISDLRQTEDGELPSSSSAQQNLKAEPEGEEDDEEQPDSGSETEDSDDEWKESRTPDSASEVQPPLKKDYLNKHRKCHTGEKPYGCDVCEQRFRVKSKLNRHMKIHTGEKPFSCEVCEQKFRVKSSLNRHIRVHTGDKPFSCDFCGRNFRNKSTLNNHIRIHAGEKAFICDVWNNKCLFCRSRMGFSGCSLRNMATQPSRCL</sequence>
<comment type="similarity">
    <text evidence="2">Belongs to the krueppel C2H2-type zinc-finger protein family.</text>
</comment>
<evidence type="ECO:0000256" key="12">
    <source>
        <dbReference type="SAM" id="MobiDB-lite"/>
    </source>
</evidence>
<evidence type="ECO:0000313" key="14">
    <source>
        <dbReference type="Ensembl" id="ENSPREP00000009262.1"/>
    </source>
</evidence>
<reference evidence="14" key="3">
    <citation type="submission" date="2025-09" db="UniProtKB">
        <authorList>
            <consortium name="Ensembl"/>
        </authorList>
    </citation>
    <scope>IDENTIFICATION</scope>
    <source>
        <strain evidence="14">Guanapo</strain>
    </source>
</reference>
<feature type="region of interest" description="Disordered" evidence="12">
    <location>
        <begin position="1"/>
        <end position="117"/>
    </location>
</feature>
<keyword evidence="8" id="KW-0238">DNA-binding</keyword>
<evidence type="ECO:0000256" key="11">
    <source>
        <dbReference type="PROSITE-ProRule" id="PRU00042"/>
    </source>
</evidence>
<keyword evidence="5 11" id="KW-0863">Zinc-finger</keyword>
<feature type="compositionally biased region" description="Polar residues" evidence="12">
    <location>
        <begin position="60"/>
        <end position="69"/>
    </location>
</feature>
<organism evidence="14 15">
    <name type="scientific">Poecilia reticulata</name>
    <name type="common">Guppy</name>
    <name type="synonym">Acanthophacelus reticulatus</name>
    <dbReference type="NCBI Taxonomy" id="8081"/>
    <lineage>
        <taxon>Eukaryota</taxon>
        <taxon>Metazoa</taxon>
        <taxon>Chordata</taxon>
        <taxon>Craniata</taxon>
        <taxon>Vertebrata</taxon>
        <taxon>Euteleostomi</taxon>
        <taxon>Actinopterygii</taxon>
        <taxon>Neopterygii</taxon>
        <taxon>Teleostei</taxon>
        <taxon>Neoteleostei</taxon>
        <taxon>Acanthomorphata</taxon>
        <taxon>Ovalentaria</taxon>
        <taxon>Atherinomorphae</taxon>
        <taxon>Cyprinodontiformes</taxon>
        <taxon>Poeciliidae</taxon>
        <taxon>Poeciliinae</taxon>
        <taxon>Poecilia</taxon>
    </lineage>
</organism>
<evidence type="ECO:0000256" key="5">
    <source>
        <dbReference type="ARBA" id="ARBA00022771"/>
    </source>
</evidence>
<keyword evidence="6" id="KW-0862">Zinc</keyword>
<dbReference type="PANTHER" id="PTHR16515:SF49">
    <property type="entry name" value="GASTRULA ZINC FINGER PROTEIN XLCGF49.1-LIKE-RELATED"/>
    <property type="match status" value="1"/>
</dbReference>
<reference evidence="14" key="2">
    <citation type="submission" date="2025-08" db="UniProtKB">
        <authorList>
            <consortium name="Ensembl"/>
        </authorList>
    </citation>
    <scope>IDENTIFICATION</scope>
    <source>
        <strain evidence="14">Guanapo</strain>
    </source>
</reference>
<keyword evidence="15" id="KW-1185">Reference proteome</keyword>
<evidence type="ECO:0000256" key="7">
    <source>
        <dbReference type="ARBA" id="ARBA00023015"/>
    </source>
</evidence>
<dbReference type="Pfam" id="PF00096">
    <property type="entry name" value="zf-C2H2"/>
    <property type="match status" value="3"/>
</dbReference>
<dbReference type="SUPFAM" id="SSF57667">
    <property type="entry name" value="beta-beta-alpha zinc fingers"/>
    <property type="match status" value="2"/>
</dbReference>
<evidence type="ECO:0000256" key="6">
    <source>
        <dbReference type="ARBA" id="ARBA00022833"/>
    </source>
</evidence>
<evidence type="ECO:0000256" key="9">
    <source>
        <dbReference type="ARBA" id="ARBA00023163"/>
    </source>
</evidence>
<dbReference type="InterPro" id="IPR036236">
    <property type="entry name" value="Znf_C2H2_sf"/>
</dbReference>
<evidence type="ECO:0000259" key="13">
    <source>
        <dbReference type="PROSITE" id="PS50157"/>
    </source>
</evidence>
<dbReference type="GeneTree" id="ENSGT01150000286936"/>
<feature type="domain" description="C2H2-type" evidence="13">
    <location>
        <begin position="130"/>
        <end position="157"/>
    </location>
</feature>
<dbReference type="GO" id="GO:0005634">
    <property type="term" value="C:nucleus"/>
    <property type="evidence" value="ECO:0007669"/>
    <property type="project" value="UniProtKB-SubCell"/>
</dbReference>
<feature type="domain" description="C2H2-type" evidence="13">
    <location>
        <begin position="186"/>
        <end position="213"/>
    </location>
</feature>
<dbReference type="FunFam" id="3.30.160.60:FF:001506">
    <property type="entry name" value="Zinc finger protein"/>
    <property type="match status" value="2"/>
</dbReference>
<dbReference type="Proteomes" id="UP000242638">
    <property type="component" value="Unassembled WGS sequence"/>
</dbReference>
<dbReference type="InterPro" id="IPR050331">
    <property type="entry name" value="Zinc_finger"/>
</dbReference>
<dbReference type="Gene3D" id="3.30.160.60">
    <property type="entry name" value="Classic Zinc Finger"/>
    <property type="match status" value="4"/>
</dbReference>
<keyword evidence="10" id="KW-0539">Nucleus</keyword>
<comment type="subcellular location">
    <subcellularLocation>
        <location evidence="1">Nucleus</location>
    </subcellularLocation>
</comment>
<evidence type="ECO:0000256" key="3">
    <source>
        <dbReference type="ARBA" id="ARBA00022723"/>
    </source>
</evidence>